<sequence>MGLRRRRNPQTKTLLPAPSPPPSAVTNTTISNDGSPRGRRNRLRDLLVARGAEKAPRRRAPPRSRALRSIHLVFAIEGEEIGRRERRRRRRLRNRIFRSG</sequence>
<organism evidence="2 3">
    <name type="scientific">Brassica carinata</name>
    <name type="common">Ethiopian mustard</name>
    <name type="synonym">Abyssinian cabbage</name>
    <dbReference type="NCBI Taxonomy" id="52824"/>
    <lineage>
        <taxon>Eukaryota</taxon>
        <taxon>Viridiplantae</taxon>
        <taxon>Streptophyta</taxon>
        <taxon>Embryophyta</taxon>
        <taxon>Tracheophyta</taxon>
        <taxon>Spermatophyta</taxon>
        <taxon>Magnoliopsida</taxon>
        <taxon>eudicotyledons</taxon>
        <taxon>Gunneridae</taxon>
        <taxon>Pentapetalae</taxon>
        <taxon>rosids</taxon>
        <taxon>malvids</taxon>
        <taxon>Brassicales</taxon>
        <taxon>Brassicaceae</taxon>
        <taxon>Brassiceae</taxon>
        <taxon>Brassica</taxon>
    </lineage>
</organism>
<feature type="region of interest" description="Disordered" evidence="1">
    <location>
        <begin position="1"/>
        <end position="41"/>
    </location>
</feature>
<gene>
    <name evidence="2" type="ORF">Bca52824_077642</name>
</gene>
<dbReference type="AlphaFoldDB" id="A0A8X7PXL3"/>
<protein>
    <submittedName>
        <fullName evidence="2">Uncharacterized protein</fullName>
    </submittedName>
</protein>
<evidence type="ECO:0000313" key="3">
    <source>
        <dbReference type="Proteomes" id="UP000886595"/>
    </source>
</evidence>
<accession>A0A8X7PXL3</accession>
<proteinExistence type="predicted"/>
<feature type="compositionally biased region" description="Polar residues" evidence="1">
    <location>
        <begin position="25"/>
        <end position="34"/>
    </location>
</feature>
<name>A0A8X7PXL3_BRACI</name>
<comment type="caution">
    <text evidence="2">The sequence shown here is derived from an EMBL/GenBank/DDBJ whole genome shotgun (WGS) entry which is preliminary data.</text>
</comment>
<evidence type="ECO:0000256" key="1">
    <source>
        <dbReference type="SAM" id="MobiDB-lite"/>
    </source>
</evidence>
<keyword evidence="3" id="KW-1185">Reference proteome</keyword>
<reference evidence="2 3" key="1">
    <citation type="submission" date="2020-02" db="EMBL/GenBank/DDBJ databases">
        <authorList>
            <person name="Ma Q."/>
            <person name="Huang Y."/>
            <person name="Song X."/>
            <person name="Pei D."/>
        </authorList>
    </citation>
    <scope>NUCLEOTIDE SEQUENCE [LARGE SCALE GENOMIC DNA]</scope>
    <source>
        <strain evidence="2">Sxm20200214</strain>
        <tissue evidence="2">Leaf</tissue>
    </source>
</reference>
<dbReference type="EMBL" id="JAAMPC010000015">
    <property type="protein sequence ID" value="KAG2258348.1"/>
    <property type="molecule type" value="Genomic_DNA"/>
</dbReference>
<evidence type="ECO:0000313" key="2">
    <source>
        <dbReference type="EMBL" id="KAG2258348.1"/>
    </source>
</evidence>
<dbReference type="Proteomes" id="UP000886595">
    <property type="component" value="Unassembled WGS sequence"/>
</dbReference>